<dbReference type="GO" id="GO:0016787">
    <property type="term" value="F:hydrolase activity"/>
    <property type="evidence" value="ECO:0007669"/>
    <property type="project" value="UniProtKB-KW"/>
</dbReference>
<evidence type="ECO:0000259" key="2">
    <source>
        <dbReference type="Pfam" id="PF00144"/>
    </source>
</evidence>
<keyword evidence="4" id="KW-1185">Reference proteome</keyword>
<feature type="domain" description="Beta-lactamase-related" evidence="2">
    <location>
        <begin position="36"/>
        <end position="344"/>
    </location>
</feature>
<dbReference type="Gene3D" id="3.40.710.10">
    <property type="entry name" value="DD-peptidase/beta-lactamase superfamily"/>
    <property type="match status" value="1"/>
</dbReference>
<organism evidence="3 4">
    <name type="scientific">Massilia eburnea</name>
    <dbReference type="NCBI Taxonomy" id="1776165"/>
    <lineage>
        <taxon>Bacteria</taxon>
        <taxon>Pseudomonadati</taxon>
        <taxon>Pseudomonadota</taxon>
        <taxon>Betaproteobacteria</taxon>
        <taxon>Burkholderiales</taxon>
        <taxon>Oxalobacteraceae</taxon>
        <taxon>Telluria group</taxon>
        <taxon>Massilia</taxon>
    </lineage>
</organism>
<protein>
    <submittedName>
        <fullName evidence="3">Serine hydrolase</fullName>
    </submittedName>
</protein>
<dbReference type="PANTHER" id="PTHR46825:SF9">
    <property type="entry name" value="BETA-LACTAMASE-RELATED DOMAIN-CONTAINING PROTEIN"/>
    <property type="match status" value="1"/>
</dbReference>
<keyword evidence="3" id="KW-0378">Hydrolase</keyword>
<reference evidence="3 4" key="1">
    <citation type="submission" date="2019-11" db="EMBL/GenBank/DDBJ databases">
        <title>Type strains purchased from KCTC, JCM and DSMZ.</title>
        <authorList>
            <person name="Lu H."/>
        </authorList>
    </citation>
    <scope>NUCLEOTIDE SEQUENCE [LARGE SCALE GENOMIC DNA]</scope>
    <source>
        <strain evidence="3 4">JCM 31587</strain>
    </source>
</reference>
<dbReference type="Proteomes" id="UP000472320">
    <property type="component" value="Unassembled WGS sequence"/>
</dbReference>
<name>A0A6L6QI76_9BURK</name>
<dbReference type="AlphaFoldDB" id="A0A6L6QI76"/>
<dbReference type="PANTHER" id="PTHR46825">
    <property type="entry name" value="D-ALANYL-D-ALANINE-CARBOXYPEPTIDASE/ENDOPEPTIDASE AMPH"/>
    <property type="match status" value="1"/>
</dbReference>
<dbReference type="OrthoDB" id="9799367at2"/>
<dbReference type="Pfam" id="PF00144">
    <property type="entry name" value="Beta-lactamase"/>
    <property type="match status" value="1"/>
</dbReference>
<gene>
    <name evidence="3" type="ORF">GM658_13510</name>
</gene>
<evidence type="ECO:0000313" key="4">
    <source>
        <dbReference type="Proteomes" id="UP000472320"/>
    </source>
</evidence>
<dbReference type="InterPro" id="IPR050491">
    <property type="entry name" value="AmpC-like"/>
</dbReference>
<comment type="caution">
    <text evidence="3">The sequence shown here is derived from an EMBL/GenBank/DDBJ whole genome shotgun (WGS) entry which is preliminary data.</text>
</comment>
<dbReference type="SUPFAM" id="SSF56601">
    <property type="entry name" value="beta-lactamase/transpeptidase-like"/>
    <property type="match status" value="1"/>
</dbReference>
<feature type="signal peptide" evidence="1">
    <location>
        <begin position="1"/>
        <end position="18"/>
    </location>
</feature>
<proteinExistence type="predicted"/>
<dbReference type="EMBL" id="WNKX01000009">
    <property type="protein sequence ID" value="MTW11617.1"/>
    <property type="molecule type" value="Genomic_DNA"/>
</dbReference>
<accession>A0A6L6QI76</accession>
<feature type="chain" id="PRO_5026889367" evidence="1">
    <location>
        <begin position="19"/>
        <end position="530"/>
    </location>
</feature>
<evidence type="ECO:0000313" key="3">
    <source>
        <dbReference type="EMBL" id="MTW11617.1"/>
    </source>
</evidence>
<dbReference type="InterPro" id="IPR001466">
    <property type="entry name" value="Beta-lactam-related"/>
</dbReference>
<evidence type="ECO:0000256" key="1">
    <source>
        <dbReference type="SAM" id="SignalP"/>
    </source>
</evidence>
<dbReference type="RefSeq" id="WP_155454575.1">
    <property type="nucleotide sequence ID" value="NZ_WNKX01000009.1"/>
</dbReference>
<sequence>MIKLAVALLFGLQAPLYAATQSAALPQLTDKIFNTWAGPDTPGCAVAIGQAGKPVVVRAYGQADLEHHVPNTPETVFEAGSVSKQFTAAAILLLAQDGKLSLSDDVRKYLPELPDYGQRITIDHLLTHTSGLRDWGALVQMSGWPRGTRAVTMDQALALTARQRSLNFQPGTRYSYTNTGYVLAALVVQRVSGKTLAEFTRERMFAPLGMTHTQWRDNFRRVVPDRAIAYSRADAGYEQDMPFEDVIGHGGILTTVSDLMIWNEALTSKRLGAFVAQHFEQIPALPAGQVSVYGHGLSVTNFQGAVQVAHDGSTAGYRTWLGRYPEQGLSIALLCNAGDVNPGTLAHAIAQELLPPSANGAQEQSVPPVSASLAGTFYNTLTGVKVPLAYRDGGLTLPNGTLLRALGGRAFAVKSGTFTFADNDSFIARGPGGDTVRYRRVGDASAPKAYAGLYRNDEVMTTYQVIPDGANLDFRIAYRPDFVFHLAPLGPDTFGGDDIVVRFKRDAKGGVTGASLARERLFDLQFQKLD</sequence>
<dbReference type="InterPro" id="IPR012338">
    <property type="entry name" value="Beta-lactam/transpept-like"/>
</dbReference>
<keyword evidence="1" id="KW-0732">Signal</keyword>